<name>A0ABV6DFC9_9BACL</name>
<sequence length="191" mass="22531">MTQTVNEYFEQLVSSQENLTHQGVAYWFAYSNFSTWQFWTNLVMLIAPLILVYLFIDRSRIYQIGFFGYSTHVLFAYTDTSGIRYGLWGYPYHVLPFLPSISLDASLIPVAIMFVYQWTLERNKNFHLYAFLTALAFGFGFKPILVMYGLFVKYKWVNYIIIFLIYLVLFEGAYMLTSLFQKMKTSKIKSI</sequence>
<keyword evidence="1" id="KW-0472">Membrane</keyword>
<dbReference type="InterPro" id="IPR048147">
    <property type="entry name" value="CBO0543-like"/>
</dbReference>
<dbReference type="EMBL" id="JBHLWN010000014">
    <property type="protein sequence ID" value="MFC0211340.1"/>
    <property type="molecule type" value="Genomic_DNA"/>
</dbReference>
<gene>
    <name evidence="2" type="ORF">ACFFK0_02550</name>
</gene>
<proteinExistence type="predicted"/>
<feature type="transmembrane region" description="Helical" evidence="1">
    <location>
        <begin position="61"/>
        <end position="77"/>
    </location>
</feature>
<keyword evidence="1" id="KW-1133">Transmembrane helix</keyword>
<dbReference type="Proteomes" id="UP001589776">
    <property type="component" value="Unassembled WGS sequence"/>
</dbReference>
<dbReference type="NCBIfam" id="NF041644">
    <property type="entry name" value="CBO0543_fam"/>
    <property type="match status" value="1"/>
</dbReference>
<keyword evidence="1" id="KW-0812">Transmembrane</keyword>
<evidence type="ECO:0000256" key="1">
    <source>
        <dbReference type="SAM" id="Phobius"/>
    </source>
</evidence>
<dbReference type="RefSeq" id="WP_377468314.1">
    <property type="nucleotide sequence ID" value="NZ_JBHLWN010000014.1"/>
</dbReference>
<feature type="transmembrane region" description="Helical" evidence="1">
    <location>
        <begin position="36"/>
        <end position="56"/>
    </location>
</feature>
<accession>A0ABV6DFC9</accession>
<evidence type="ECO:0000313" key="3">
    <source>
        <dbReference type="Proteomes" id="UP001589776"/>
    </source>
</evidence>
<comment type="caution">
    <text evidence="2">The sequence shown here is derived from an EMBL/GenBank/DDBJ whole genome shotgun (WGS) entry which is preliminary data.</text>
</comment>
<keyword evidence="3" id="KW-1185">Reference proteome</keyword>
<feature type="transmembrane region" description="Helical" evidence="1">
    <location>
        <begin position="128"/>
        <end position="150"/>
    </location>
</feature>
<protein>
    <submittedName>
        <fullName evidence="2">CBO0543 family protein</fullName>
    </submittedName>
</protein>
<feature type="transmembrane region" description="Helical" evidence="1">
    <location>
        <begin position="156"/>
        <end position="180"/>
    </location>
</feature>
<reference evidence="2 3" key="1">
    <citation type="submission" date="2024-09" db="EMBL/GenBank/DDBJ databases">
        <authorList>
            <person name="Sun Q."/>
            <person name="Mori K."/>
        </authorList>
    </citation>
    <scope>NUCLEOTIDE SEQUENCE [LARGE SCALE GENOMIC DNA]</scope>
    <source>
        <strain evidence="2 3">CCM 7759</strain>
    </source>
</reference>
<feature type="transmembrane region" description="Helical" evidence="1">
    <location>
        <begin position="97"/>
        <end position="116"/>
    </location>
</feature>
<evidence type="ECO:0000313" key="2">
    <source>
        <dbReference type="EMBL" id="MFC0211340.1"/>
    </source>
</evidence>
<organism evidence="2 3">
    <name type="scientific">Paenibacillus chartarius</name>
    <dbReference type="NCBI Taxonomy" id="747481"/>
    <lineage>
        <taxon>Bacteria</taxon>
        <taxon>Bacillati</taxon>
        <taxon>Bacillota</taxon>
        <taxon>Bacilli</taxon>
        <taxon>Bacillales</taxon>
        <taxon>Paenibacillaceae</taxon>
        <taxon>Paenibacillus</taxon>
    </lineage>
</organism>